<reference evidence="2" key="2">
    <citation type="submission" date="2015-01" db="EMBL/GenBank/DDBJ databases">
        <title>Evolutionary Origins and Diversification of the Mycorrhizal Mutualists.</title>
        <authorList>
            <consortium name="DOE Joint Genome Institute"/>
            <consortium name="Mycorrhizal Genomics Consortium"/>
            <person name="Kohler A."/>
            <person name="Kuo A."/>
            <person name="Nagy L.G."/>
            <person name="Floudas D."/>
            <person name="Copeland A."/>
            <person name="Barry K.W."/>
            <person name="Cichocki N."/>
            <person name="Veneault-Fourrey C."/>
            <person name="LaButti K."/>
            <person name="Lindquist E.A."/>
            <person name="Lipzen A."/>
            <person name="Lundell T."/>
            <person name="Morin E."/>
            <person name="Murat C."/>
            <person name="Riley R."/>
            <person name="Ohm R."/>
            <person name="Sun H."/>
            <person name="Tunlid A."/>
            <person name="Henrissat B."/>
            <person name="Grigoriev I.V."/>
            <person name="Hibbett D.S."/>
            <person name="Martin F."/>
        </authorList>
    </citation>
    <scope>NUCLEOTIDE SEQUENCE [LARGE SCALE GENOMIC DNA]</scope>
    <source>
        <strain evidence="2">Ve08.2h10</strain>
    </source>
</reference>
<gene>
    <name evidence="1" type="ORF">PAXRUDRAFT_508522</name>
</gene>
<dbReference type="AlphaFoldDB" id="A0A0D0E6W0"/>
<proteinExistence type="predicted"/>
<evidence type="ECO:0000313" key="1">
    <source>
        <dbReference type="EMBL" id="KIK93540.1"/>
    </source>
</evidence>
<sequence>MNQLRLARAAEPLVELETRQCVRLACRIWGKKIKLVGVSLQGPEAGQVLVSRTARISISSCARHMPFITLTLTPGHPGSPLHKAWGDLQLPPQEREFVHSRASGDWSVLDKCCSHLVVSFQCLASDLILVMGDSTIVNAIAFDTDRVILMSIDMLFLLCQAITLKTS</sequence>
<dbReference type="EMBL" id="KN825176">
    <property type="protein sequence ID" value="KIK93540.1"/>
    <property type="molecule type" value="Genomic_DNA"/>
</dbReference>
<name>A0A0D0E6W0_9AGAM</name>
<dbReference type="Proteomes" id="UP000054538">
    <property type="component" value="Unassembled WGS sequence"/>
</dbReference>
<organism evidence="1 2">
    <name type="scientific">Paxillus rubicundulus Ve08.2h10</name>
    <dbReference type="NCBI Taxonomy" id="930991"/>
    <lineage>
        <taxon>Eukaryota</taxon>
        <taxon>Fungi</taxon>
        <taxon>Dikarya</taxon>
        <taxon>Basidiomycota</taxon>
        <taxon>Agaricomycotina</taxon>
        <taxon>Agaricomycetes</taxon>
        <taxon>Agaricomycetidae</taxon>
        <taxon>Boletales</taxon>
        <taxon>Paxilineae</taxon>
        <taxon>Paxillaceae</taxon>
        <taxon>Paxillus</taxon>
    </lineage>
</organism>
<keyword evidence="2" id="KW-1185">Reference proteome</keyword>
<dbReference type="InParanoid" id="A0A0D0E6W0"/>
<accession>A0A0D0E6W0</accession>
<evidence type="ECO:0000313" key="2">
    <source>
        <dbReference type="Proteomes" id="UP000054538"/>
    </source>
</evidence>
<reference evidence="1 2" key="1">
    <citation type="submission" date="2014-04" db="EMBL/GenBank/DDBJ databases">
        <authorList>
            <consortium name="DOE Joint Genome Institute"/>
            <person name="Kuo A."/>
            <person name="Kohler A."/>
            <person name="Jargeat P."/>
            <person name="Nagy L.G."/>
            <person name="Floudas D."/>
            <person name="Copeland A."/>
            <person name="Barry K.W."/>
            <person name="Cichocki N."/>
            <person name="Veneault-Fourrey C."/>
            <person name="LaButti K."/>
            <person name="Lindquist E.A."/>
            <person name="Lipzen A."/>
            <person name="Lundell T."/>
            <person name="Morin E."/>
            <person name="Murat C."/>
            <person name="Sun H."/>
            <person name="Tunlid A."/>
            <person name="Henrissat B."/>
            <person name="Grigoriev I.V."/>
            <person name="Hibbett D.S."/>
            <person name="Martin F."/>
            <person name="Nordberg H.P."/>
            <person name="Cantor M.N."/>
            <person name="Hua S.X."/>
        </authorList>
    </citation>
    <scope>NUCLEOTIDE SEQUENCE [LARGE SCALE GENOMIC DNA]</scope>
    <source>
        <strain evidence="1 2">Ve08.2h10</strain>
    </source>
</reference>
<protein>
    <submittedName>
        <fullName evidence="1">Uncharacterized protein</fullName>
    </submittedName>
</protein>
<dbReference type="HOGENOM" id="CLU_1595086_0_0_1"/>